<dbReference type="GO" id="GO:0046872">
    <property type="term" value="F:metal ion binding"/>
    <property type="evidence" value="ECO:0007669"/>
    <property type="project" value="UniProtKB-KW"/>
</dbReference>
<evidence type="ECO:0000256" key="3">
    <source>
        <dbReference type="ARBA" id="ARBA00022741"/>
    </source>
</evidence>
<dbReference type="Gene3D" id="3.30.1490.330">
    <property type="match status" value="1"/>
</dbReference>
<dbReference type="InterPro" id="IPR005494">
    <property type="entry name" value="GSPS_pre-ATP-grasp-like_dom"/>
</dbReference>
<dbReference type="Pfam" id="PF03738">
    <property type="entry name" value="GSP_synth"/>
    <property type="match status" value="1"/>
</dbReference>
<dbReference type="GO" id="GO:0008885">
    <property type="term" value="F:glutathionylspermidine synthase activity"/>
    <property type="evidence" value="ECO:0007669"/>
    <property type="project" value="UniProtKB-EC"/>
</dbReference>
<sequence>MNRHDIEPRQGWPATIEEQGLIYWKTPLPDGEEISYWHEGAHYSLTSDEVYDVEAIARLMLEMLVEAGDYIIEENLFAQMGIPGWAVPRIKETWESEPPMLYGRFDFAYGHDGVARLLEYNADTPTGLLESAAVQWYWARDVFGEGVDQWNMLHEMLVARWRELAQAGRLPGARLHLLHTSAEQSGEDFMTIGYLTETARAANLMCELMAIESLGFVDGQGFVDLAGNPVRTAFKLYPWEWMVREDFGTQALEHMGDGDGQTVWIEPIWKMLWSNKGILPVLHRLFPENPNILPAWFDGEQPAGLQSYIRKPLLAREGANATVVIDGKVAEEGPDQDYGEEGFVVQEYTDLGDYGGGARPVLGVWTVDVEPAGLGIRETDGLLTTNTSRFVPHVIA</sequence>
<keyword evidence="2" id="KW-0479">Metal-binding</keyword>
<evidence type="ECO:0000259" key="6">
    <source>
        <dbReference type="Pfam" id="PF03738"/>
    </source>
</evidence>
<gene>
    <name evidence="7" type="ORF">AVDCRST_MAG67-2775</name>
</gene>
<dbReference type="InterPro" id="IPR016185">
    <property type="entry name" value="PreATP-grasp_dom_sf"/>
</dbReference>
<dbReference type="SUPFAM" id="SSF52440">
    <property type="entry name" value="PreATP-grasp domain"/>
    <property type="match status" value="1"/>
</dbReference>
<evidence type="ECO:0000256" key="5">
    <source>
        <dbReference type="ARBA" id="ARBA00022842"/>
    </source>
</evidence>
<dbReference type="AlphaFoldDB" id="A0A6J4T1X6"/>
<accession>A0A6J4T1X6</accession>
<keyword evidence="1 7" id="KW-0436">Ligase</keyword>
<protein>
    <submittedName>
        <fullName evidence="7">Similarity with glutathionylspermidine synthase, group 1</fullName>
        <ecNumber evidence="7">6.3.1.8</ecNumber>
    </submittedName>
</protein>
<name>A0A6J4T1X6_9ACTN</name>
<evidence type="ECO:0000313" key="7">
    <source>
        <dbReference type="EMBL" id="CAA9511917.1"/>
    </source>
</evidence>
<evidence type="ECO:0000256" key="2">
    <source>
        <dbReference type="ARBA" id="ARBA00022723"/>
    </source>
</evidence>
<keyword evidence="4" id="KW-0067">ATP-binding</keyword>
<feature type="domain" description="Glutathionylspermidine synthase pre-ATP-grasp-like" evidence="6">
    <location>
        <begin position="12"/>
        <end position="395"/>
    </location>
</feature>
<dbReference type="EMBL" id="CADCVQ010000117">
    <property type="protein sequence ID" value="CAA9511917.1"/>
    <property type="molecule type" value="Genomic_DNA"/>
</dbReference>
<dbReference type="SUPFAM" id="SSF56059">
    <property type="entry name" value="Glutathione synthetase ATP-binding domain-like"/>
    <property type="match status" value="1"/>
</dbReference>
<organism evidence="7">
    <name type="scientific">uncultured Solirubrobacteraceae bacterium</name>
    <dbReference type="NCBI Taxonomy" id="1162706"/>
    <lineage>
        <taxon>Bacteria</taxon>
        <taxon>Bacillati</taxon>
        <taxon>Actinomycetota</taxon>
        <taxon>Thermoleophilia</taxon>
        <taxon>Solirubrobacterales</taxon>
        <taxon>Solirubrobacteraceae</taxon>
        <taxon>environmental samples</taxon>
    </lineage>
</organism>
<reference evidence="7" key="1">
    <citation type="submission" date="2020-02" db="EMBL/GenBank/DDBJ databases">
        <authorList>
            <person name="Meier V. D."/>
        </authorList>
    </citation>
    <scope>NUCLEOTIDE SEQUENCE</scope>
    <source>
        <strain evidence="7">AVDCRST_MAG67</strain>
    </source>
</reference>
<dbReference type="GO" id="GO:0005524">
    <property type="term" value="F:ATP binding"/>
    <property type="evidence" value="ECO:0007669"/>
    <property type="project" value="UniProtKB-KW"/>
</dbReference>
<proteinExistence type="predicted"/>
<keyword evidence="3" id="KW-0547">Nucleotide-binding</keyword>
<evidence type="ECO:0000256" key="1">
    <source>
        <dbReference type="ARBA" id="ARBA00022598"/>
    </source>
</evidence>
<evidence type="ECO:0000256" key="4">
    <source>
        <dbReference type="ARBA" id="ARBA00022840"/>
    </source>
</evidence>
<dbReference type="EC" id="6.3.1.8" evidence="7"/>
<keyword evidence="5" id="KW-0460">Magnesium</keyword>